<dbReference type="CDD" id="cd18796">
    <property type="entry name" value="SF2_C_LHR"/>
    <property type="match status" value="1"/>
</dbReference>
<evidence type="ECO:0000256" key="8">
    <source>
        <dbReference type="ARBA" id="ARBA00023235"/>
    </source>
</evidence>
<evidence type="ECO:0000313" key="13">
    <source>
        <dbReference type="Proteomes" id="UP001500506"/>
    </source>
</evidence>
<dbReference type="PANTHER" id="PTHR47962">
    <property type="entry name" value="ATP-DEPENDENT HELICASE LHR-RELATED-RELATED"/>
    <property type="match status" value="1"/>
</dbReference>
<feature type="region of interest" description="Disordered" evidence="9">
    <location>
        <begin position="1266"/>
        <end position="1288"/>
    </location>
</feature>
<feature type="domain" description="Helicase C-terminal" evidence="11">
    <location>
        <begin position="259"/>
        <end position="459"/>
    </location>
</feature>
<dbReference type="EMBL" id="BAAANH010000001">
    <property type="protein sequence ID" value="GAA1747225.1"/>
    <property type="molecule type" value="Genomic_DNA"/>
</dbReference>
<proteinExistence type="predicted"/>
<dbReference type="SUPFAM" id="SSF52540">
    <property type="entry name" value="P-loop containing nucleoside triphosphate hydrolases"/>
    <property type="match status" value="1"/>
</dbReference>
<dbReference type="InterPro" id="IPR055369">
    <property type="entry name" value="WH2_Lhr"/>
</dbReference>
<dbReference type="InterPro" id="IPR011545">
    <property type="entry name" value="DEAD/DEAH_box_helicase_dom"/>
</dbReference>
<dbReference type="PROSITE" id="PS51194">
    <property type="entry name" value="HELICASE_CTER"/>
    <property type="match status" value="1"/>
</dbReference>
<dbReference type="InterPro" id="IPR001650">
    <property type="entry name" value="Helicase_C-like"/>
</dbReference>
<dbReference type="InterPro" id="IPR055367">
    <property type="entry name" value="WH4_Lhr"/>
</dbReference>
<keyword evidence="4 12" id="KW-0347">Helicase</keyword>
<evidence type="ECO:0000256" key="2">
    <source>
        <dbReference type="ARBA" id="ARBA00022763"/>
    </source>
</evidence>
<evidence type="ECO:0000256" key="6">
    <source>
        <dbReference type="ARBA" id="ARBA00023125"/>
    </source>
</evidence>
<sequence length="1523" mass="162761">MTEALDAFSPATRAWFTESFSAPTVVQRGAWQAIARGDHSLVVAPTGSGKTLAAFLWAIDRLHHAGADALTAGTKVVYLSPLKALGVDVERNLRAPLVGIARTAAAHGLEVPDVSVGVRSGDTPPAERRALVTHPPEILITTPESLFLMLTSAARETLRGVETVIVDEIHALAGTKRGAHLALSLERLDELTVRPVQRIGLSATVRPHDEVARFLCGVRPVSIVAPPSGKKFDLQVRVPVDDLSDLAGETGSGSVWPHVEEAILDEVLEHRSTIVFANSRRLAERLTARLNELWAERQADPGGEPVVVPAGDAVAPTGDGADRSQPVRRPPAELPGASGITGGALPVLARSHHGSVSKEERALVEADLKSGRLRCVVATSSLELGIDMGAVDLVMQVEAPPSVANGLQRIGRAGHQVGEVSKGVIFPKHRADVLHSAVVAERMLGGAIESLRIPTNPLDVLAQQTIAAAALDEWSVEEWFELVRRAAPFATLPRSAFDATLDLLAGRYPSDRFGELRARLVWDRDAGTIVGRRGAQRLAVTSGGTIPDRGLFGVFMVGEAGPGRRVGELDEEMVYESRVGDVFALGATSWRIQEITHDRVLVAPAFGEPGRLPFWKGDGIGRPAELGAAIGRFIAELAGASPADALARSRASGLDEKAAANLVAFIDDQRTATRVVPDATNLVVERFRDELGDWRIVLHSPYGMRVHAPWALAAGARVRERSGVDANAVASDDGIVLRMPDTGDDPPGAELFAFEPAELAQLVTEHVGGSALFAARFRECAARALILPRTYPGKRSPLWQQRQRASQLLEVARDFPEFPIVLEAVRECLQDVYDLPALTQLAERIERRELRFVEVTTESPSPFASSLLFGYVGAFMYEGDAPLAERRAAALSLDPALLAELLGTVELRELLDPDVVVEIERMLQRIDPERAARGVEGVADLLSDLGPLTSDEVAERVDPETDAAAALVELVHARRAAEVRFAGEQWYTAVEDLSRLRDALGVPIPPGLPDVFGEPVRDPLGDLVARYARTHGPFTVHDVARRFGIGQAVASVALGRLGAERRVVEGEFLPHGSGLEWCDNGVLRRIRRRSLAALRDEIEPVEPREFARFLPGWQQVGGRLSGVDGVLAVIEQLEGARIPASAWEAYVLPARVGDYRPAMLDELTASGEALWSGSGSLAGDDGWISLHLAESAELTLPPPSETPLDALESELIAVLGSGGGFFFRQLADAVGADDDRALADALWLLVWAGLVTNDTFAPVRGLLTGGGAHRTSAPTPRARPRAGSLSRRSIAASMQADRTARARANPPRAAGRWSVLPLASTSATPRAHVLGETLLERYGVVTRGSVVAEGVVGGFALAYRTLSGFEDSGRVRRGYFIDGQGGAQFATSAAVDRLRAAPKGQTLALAATDPANPFGAALEWPDPIADVAHRPARKSGAFVAIVDGEAALYLERGGRTALVFTDDAENLAAAAAALAATLARGRTERMRVESVNGEPVFGSVLDRPLRDAGFRETPRGLRFDARG</sequence>
<reference evidence="12 13" key="1">
    <citation type="journal article" date="2019" name="Int. J. Syst. Evol. Microbiol.">
        <title>The Global Catalogue of Microorganisms (GCM) 10K type strain sequencing project: providing services to taxonomists for standard genome sequencing and annotation.</title>
        <authorList>
            <consortium name="The Broad Institute Genomics Platform"/>
            <consortium name="The Broad Institute Genome Sequencing Center for Infectious Disease"/>
            <person name="Wu L."/>
            <person name="Ma J."/>
        </authorList>
    </citation>
    <scope>NUCLEOTIDE SEQUENCE [LARGE SCALE GENOMIC DNA]</scope>
    <source>
        <strain evidence="12 13">JCM 14319</strain>
    </source>
</reference>
<dbReference type="Proteomes" id="UP001500506">
    <property type="component" value="Unassembled WGS sequence"/>
</dbReference>
<keyword evidence="8" id="KW-0413">Isomerase</keyword>
<dbReference type="Gene3D" id="3.40.50.300">
    <property type="entry name" value="P-loop containing nucleotide triphosphate hydrolases"/>
    <property type="match status" value="2"/>
</dbReference>
<dbReference type="InterPro" id="IPR055368">
    <property type="entry name" value="WH3_Lhr"/>
</dbReference>
<feature type="region of interest" description="Disordered" evidence="9">
    <location>
        <begin position="315"/>
        <end position="341"/>
    </location>
</feature>
<dbReference type="Pfam" id="PF23235">
    <property type="entry name" value="WHD_3rd_Lhr"/>
    <property type="match status" value="1"/>
</dbReference>
<dbReference type="PANTHER" id="PTHR47962:SF5">
    <property type="entry name" value="ATP-DEPENDENT HELICASE LHR-RELATED"/>
    <property type="match status" value="1"/>
</dbReference>
<evidence type="ECO:0000259" key="11">
    <source>
        <dbReference type="PROSITE" id="PS51194"/>
    </source>
</evidence>
<dbReference type="Pfam" id="PF23234">
    <property type="entry name" value="WHD_4th_Lhr"/>
    <property type="match status" value="1"/>
</dbReference>
<dbReference type="InterPro" id="IPR003593">
    <property type="entry name" value="AAA+_ATPase"/>
</dbReference>
<dbReference type="RefSeq" id="WP_232496501.1">
    <property type="nucleotide sequence ID" value="NZ_BAAANH010000001.1"/>
</dbReference>
<gene>
    <name evidence="12" type="ORF">GCM10009747_00280</name>
</gene>
<dbReference type="Pfam" id="PF00271">
    <property type="entry name" value="Helicase_C"/>
    <property type="match status" value="1"/>
</dbReference>
<dbReference type="SMART" id="SM00382">
    <property type="entry name" value="AAA"/>
    <property type="match status" value="1"/>
</dbReference>
<accession>A0ABN2K2R9</accession>
<evidence type="ECO:0000256" key="3">
    <source>
        <dbReference type="ARBA" id="ARBA00022801"/>
    </source>
</evidence>
<dbReference type="Pfam" id="PF19306">
    <property type="entry name" value="WHD_Lhr"/>
    <property type="match status" value="1"/>
</dbReference>
<dbReference type="GO" id="GO:0004386">
    <property type="term" value="F:helicase activity"/>
    <property type="evidence" value="ECO:0007669"/>
    <property type="project" value="UniProtKB-KW"/>
</dbReference>
<keyword evidence="13" id="KW-1185">Reference proteome</keyword>
<dbReference type="NCBIfam" id="NF007284">
    <property type="entry name" value="PRK09751.1"/>
    <property type="match status" value="1"/>
</dbReference>
<keyword evidence="6" id="KW-0238">DNA-binding</keyword>
<dbReference type="SMART" id="SM00487">
    <property type="entry name" value="DEXDc"/>
    <property type="match status" value="1"/>
</dbReference>
<feature type="domain" description="Helicase ATP-binding" evidence="10">
    <location>
        <begin position="31"/>
        <end position="223"/>
    </location>
</feature>
<dbReference type="CDD" id="cd17922">
    <property type="entry name" value="DEXHc_LHR-like"/>
    <property type="match status" value="1"/>
</dbReference>
<dbReference type="Pfam" id="PF08494">
    <property type="entry name" value="DEAD_assoc"/>
    <property type="match status" value="1"/>
</dbReference>
<dbReference type="InterPro" id="IPR027417">
    <property type="entry name" value="P-loop_NTPase"/>
</dbReference>
<dbReference type="InterPro" id="IPR013701">
    <property type="entry name" value="Lhr-like_DEAD/DEAH_assoc"/>
</dbReference>
<keyword evidence="2" id="KW-0227">DNA damage</keyword>
<dbReference type="Pfam" id="PF23236">
    <property type="entry name" value="WHD_2nd_Lhr"/>
    <property type="match status" value="1"/>
</dbReference>
<keyword evidence="7" id="KW-0234">DNA repair</keyword>
<dbReference type="InterPro" id="IPR052511">
    <property type="entry name" value="ATP-dep_Helicase"/>
</dbReference>
<evidence type="ECO:0000256" key="4">
    <source>
        <dbReference type="ARBA" id="ARBA00022806"/>
    </source>
</evidence>
<dbReference type="Pfam" id="PF00270">
    <property type="entry name" value="DEAD"/>
    <property type="match status" value="1"/>
</dbReference>
<keyword evidence="5" id="KW-0067">ATP-binding</keyword>
<evidence type="ECO:0000259" key="10">
    <source>
        <dbReference type="PROSITE" id="PS51192"/>
    </source>
</evidence>
<comment type="caution">
    <text evidence="12">The sequence shown here is derived from an EMBL/GenBank/DDBJ whole genome shotgun (WGS) entry which is preliminary data.</text>
</comment>
<dbReference type="InterPro" id="IPR014001">
    <property type="entry name" value="Helicase_ATP-bd"/>
</dbReference>
<name>A0ABN2K2R9_9MICO</name>
<evidence type="ECO:0000256" key="7">
    <source>
        <dbReference type="ARBA" id="ARBA00023204"/>
    </source>
</evidence>
<dbReference type="PROSITE" id="PS51192">
    <property type="entry name" value="HELICASE_ATP_BIND_1"/>
    <property type="match status" value="1"/>
</dbReference>
<keyword evidence="3" id="KW-0378">Hydrolase</keyword>
<evidence type="ECO:0000256" key="1">
    <source>
        <dbReference type="ARBA" id="ARBA00022741"/>
    </source>
</evidence>
<dbReference type="SMART" id="SM00490">
    <property type="entry name" value="HELICc"/>
    <property type="match status" value="1"/>
</dbReference>
<keyword evidence="1" id="KW-0547">Nucleotide-binding</keyword>
<dbReference type="InterPro" id="IPR045628">
    <property type="entry name" value="Lhr_WH_dom"/>
</dbReference>
<organism evidence="12 13">
    <name type="scientific">Agromyces humatus</name>
    <dbReference type="NCBI Taxonomy" id="279573"/>
    <lineage>
        <taxon>Bacteria</taxon>
        <taxon>Bacillati</taxon>
        <taxon>Actinomycetota</taxon>
        <taxon>Actinomycetes</taxon>
        <taxon>Micrococcales</taxon>
        <taxon>Microbacteriaceae</taxon>
        <taxon>Agromyces</taxon>
    </lineage>
</organism>
<evidence type="ECO:0000256" key="9">
    <source>
        <dbReference type="SAM" id="MobiDB-lite"/>
    </source>
</evidence>
<evidence type="ECO:0000313" key="12">
    <source>
        <dbReference type="EMBL" id="GAA1747225.1"/>
    </source>
</evidence>
<evidence type="ECO:0000256" key="5">
    <source>
        <dbReference type="ARBA" id="ARBA00022840"/>
    </source>
</evidence>
<protein>
    <submittedName>
        <fullName evidence="12">ATP-dependent helicase</fullName>
    </submittedName>
</protein>